<name>Q86B40_CAEEL</name>
<evidence type="ECO:0000313" key="7">
    <source>
        <dbReference type="EMBL" id="CCD65540.1"/>
    </source>
</evidence>
<dbReference type="UCSC" id="T05C3.8">
    <property type="organism name" value="c. elegans"/>
</dbReference>
<dbReference type="PANTHER" id="PTHR31114">
    <property type="entry name" value="SERPENTINE RECEPTOR CLASS GAMMA"/>
    <property type="match status" value="1"/>
</dbReference>
<keyword evidence="5 6" id="KW-0472">Membrane</keyword>
<dbReference type="InterPro" id="IPR000609">
    <property type="entry name" value="7TM_GPCR_serpentine_rcpt_Srg"/>
</dbReference>
<evidence type="ECO:0000313" key="8">
    <source>
        <dbReference type="Proteomes" id="UP000001940"/>
    </source>
</evidence>
<dbReference type="eggNOG" id="ENOG502RVN2">
    <property type="taxonomic scope" value="Eukaryota"/>
</dbReference>
<dbReference type="PANTHER" id="PTHR31114:SF3">
    <property type="entry name" value="SERPENTINE RECEPTOR CLASS GAMMA-RELATED"/>
    <property type="match status" value="1"/>
</dbReference>
<evidence type="ECO:0000256" key="1">
    <source>
        <dbReference type="ARBA" id="ARBA00004141"/>
    </source>
</evidence>
<sequence length="316" mass="36739">MSVNRTISLENGKFDLSDTIVNIVELFCGIPSLVMMICFLFLMGFSKVYKNAFYKLVQMDLLINLLVYTNTLLSLRLELLPFCIFILKFIEKSVPGFLTWTKYFAWWFLHIQFLSAASLTVHRISAIYWPYKYDKFWSKYYLHCGLAFALYSFLPTFFWLDFAIKVEIQNETLVTIVYPEVLAKANNVTAIFTVLYFIIFIALGVMASAYFSKQQQILSTMHETVSKKLTRIAITYCIVFTGVLSWTVLTSLNNLFRLLPDFLLRFIQPLLLYSSDLMTLSLPYILLVFDSNVKRQILPKRLKKKTTVSTVMVVSH</sequence>
<dbReference type="AlphaFoldDB" id="Q86B40"/>
<feature type="transmembrane region" description="Helical" evidence="6">
    <location>
        <begin position="107"/>
        <end position="128"/>
    </location>
</feature>
<accession>Q86B40</accession>
<dbReference type="KEGG" id="cel:CELE_T05C3.8"/>
<dbReference type="WormBase" id="T05C3.8">
    <property type="protein sequence ID" value="CE33306"/>
    <property type="gene ID" value="WBGene00005222"/>
    <property type="gene designation" value="srg-65"/>
</dbReference>
<evidence type="ECO:0000256" key="4">
    <source>
        <dbReference type="ARBA" id="ARBA00022989"/>
    </source>
</evidence>
<evidence type="ECO:0000256" key="6">
    <source>
        <dbReference type="RuleBase" id="RU280813"/>
    </source>
</evidence>
<dbReference type="GO" id="GO:0007606">
    <property type="term" value="P:sensory perception of chemical stimulus"/>
    <property type="evidence" value="ECO:0007669"/>
    <property type="project" value="UniProtKB-UniRule"/>
</dbReference>
<dbReference type="PaxDb" id="6239-T05C3.8"/>
<dbReference type="PhylomeDB" id="Q86B40"/>
<dbReference type="InParanoid" id="Q86B40"/>
<keyword evidence="4 6" id="KW-1133">Transmembrane helix</keyword>
<dbReference type="GO" id="GO:0016020">
    <property type="term" value="C:membrane"/>
    <property type="evidence" value="ECO:0007669"/>
    <property type="project" value="UniProtKB-SubCell"/>
</dbReference>
<evidence type="ECO:0000313" key="9">
    <source>
        <dbReference type="WormBase" id="T05C3.8"/>
    </source>
</evidence>
<feature type="transmembrane region" description="Helical" evidence="6">
    <location>
        <begin position="270"/>
        <end position="289"/>
    </location>
</feature>
<proteinExistence type="inferred from homology"/>
<dbReference type="CTD" id="353476"/>
<evidence type="ECO:0000256" key="2">
    <source>
        <dbReference type="ARBA" id="ARBA00005692"/>
    </source>
</evidence>
<dbReference type="FunCoup" id="Q86B40">
    <property type="interactions" value="14"/>
</dbReference>
<evidence type="ECO:0000256" key="5">
    <source>
        <dbReference type="ARBA" id="ARBA00023136"/>
    </source>
</evidence>
<feature type="transmembrane region" description="Helical" evidence="6">
    <location>
        <begin position="65"/>
        <end position="87"/>
    </location>
</feature>
<keyword evidence="8" id="KW-1185">Reference proteome</keyword>
<dbReference type="InterPro" id="IPR052880">
    <property type="entry name" value="NRL-Serpentine_Class_Gamma"/>
</dbReference>
<dbReference type="AGR" id="WB:WBGene00005222"/>
<protein>
    <recommendedName>
        <fullName evidence="6">Serpentine receptor class gamma</fullName>
    </recommendedName>
</protein>
<dbReference type="RefSeq" id="NP_872224.1">
    <property type="nucleotide sequence ID" value="NM_182424.2"/>
</dbReference>
<evidence type="ECO:0000256" key="3">
    <source>
        <dbReference type="ARBA" id="ARBA00022692"/>
    </source>
</evidence>
<dbReference type="HOGENOM" id="CLU_076972_0_0_1"/>
<feature type="transmembrane region" description="Helical" evidence="6">
    <location>
        <begin position="188"/>
        <end position="211"/>
    </location>
</feature>
<feature type="transmembrane region" description="Helical" evidence="6">
    <location>
        <begin position="232"/>
        <end position="250"/>
    </location>
</feature>
<comment type="similarity">
    <text evidence="2 6">Belongs to the nematode receptor-like protein srg family.</text>
</comment>
<dbReference type="GO" id="GO:0004888">
    <property type="term" value="F:transmembrane signaling receptor activity"/>
    <property type="evidence" value="ECO:0007669"/>
    <property type="project" value="InterPro"/>
</dbReference>
<organism evidence="7 8">
    <name type="scientific">Caenorhabditis elegans</name>
    <dbReference type="NCBI Taxonomy" id="6239"/>
    <lineage>
        <taxon>Eukaryota</taxon>
        <taxon>Metazoa</taxon>
        <taxon>Ecdysozoa</taxon>
        <taxon>Nematoda</taxon>
        <taxon>Chromadorea</taxon>
        <taxon>Rhabditida</taxon>
        <taxon>Rhabditina</taxon>
        <taxon>Rhabditomorpha</taxon>
        <taxon>Rhabditoidea</taxon>
        <taxon>Rhabditidae</taxon>
        <taxon>Peloderinae</taxon>
        <taxon>Caenorhabditis</taxon>
    </lineage>
</organism>
<gene>
    <name evidence="7 9" type="primary">srg-65</name>
    <name evidence="7" type="ORF">CELE_T05C3.8</name>
    <name evidence="9" type="ORF">T05C3.8</name>
</gene>
<feature type="transmembrane region" description="Helical" evidence="6">
    <location>
        <begin position="140"/>
        <end position="160"/>
    </location>
</feature>
<feature type="transmembrane region" description="Helical" evidence="6">
    <location>
        <begin position="20"/>
        <end position="45"/>
    </location>
</feature>
<dbReference type="GeneID" id="353476"/>
<dbReference type="Pfam" id="PF02118">
    <property type="entry name" value="Srg"/>
    <property type="match status" value="1"/>
</dbReference>
<dbReference type="Proteomes" id="UP000001940">
    <property type="component" value="Chromosome V"/>
</dbReference>
<keyword evidence="7" id="KW-0675">Receptor</keyword>
<reference evidence="7 8" key="1">
    <citation type="journal article" date="1998" name="Science">
        <title>Genome sequence of the nematode C. elegans: a platform for investigating biology.</title>
        <authorList>
            <consortium name="The C. elegans sequencing consortium"/>
            <person name="Sulson J.E."/>
            <person name="Waterston R."/>
        </authorList>
    </citation>
    <scope>NUCLEOTIDE SEQUENCE [LARGE SCALE GENOMIC DNA]</scope>
    <source>
        <strain evidence="7 8">Bristol N2</strain>
    </source>
</reference>
<keyword evidence="3 6" id="KW-0812">Transmembrane</keyword>
<dbReference type="EMBL" id="BX284605">
    <property type="protein sequence ID" value="CCD65540.1"/>
    <property type="molecule type" value="Genomic_DNA"/>
</dbReference>
<comment type="subcellular location">
    <subcellularLocation>
        <location evidence="1">Membrane</location>
        <topology evidence="1">Multi-pass membrane protein</topology>
    </subcellularLocation>
</comment>
<dbReference type="Bgee" id="WBGene00005222">
    <property type="expression patterns" value="Expressed in adult organism"/>
</dbReference>